<reference evidence="1 2" key="1">
    <citation type="submission" date="2019-02" db="EMBL/GenBank/DDBJ databases">
        <title>Genome sequence of the sea-ice species Brumimicrobium glaciale.</title>
        <authorList>
            <person name="Bowman J.P."/>
        </authorList>
    </citation>
    <scope>NUCLEOTIDE SEQUENCE [LARGE SCALE GENOMIC DNA]</scope>
    <source>
        <strain evidence="1 2">IC156</strain>
    </source>
</reference>
<dbReference type="Pfam" id="PF20420">
    <property type="entry name" value="DUF6702"/>
    <property type="match status" value="1"/>
</dbReference>
<dbReference type="InterPro" id="IPR046525">
    <property type="entry name" value="DUF6702"/>
</dbReference>
<name>A0A4Q4KJR6_9FLAO</name>
<accession>A0A4Q4KJR6</accession>
<dbReference type="AlphaFoldDB" id="A0A4Q4KJR6"/>
<dbReference type="Proteomes" id="UP000293952">
    <property type="component" value="Unassembled WGS sequence"/>
</dbReference>
<organism evidence="1 2">
    <name type="scientific">Brumimicrobium glaciale</name>
    <dbReference type="NCBI Taxonomy" id="200475"/>
    <lineage>
        <taxon>Bacteria</taxon>
        <taxon>Pseudomonadati</taxon>
        <taxon>Bacteroidota</taxon>
        <taxon>Flavobacteriia</taxon>
        <taxon>Flavobacteriales</taxon>
        <taxon>Crocinitomicaceae</taxon>
        <taxon>Brumimicrobium</taxon>
    </lineage>
</organism>
<dbReference type="EMBL" id="SETE01000006">
    <property type="protein sequence ID" value="RYM32514.1"/>
    <property type="molecule type" value="Genomic_DNA"/>
</dbReference>
<comment type="caution">
    <text evidence="1">The sequence shown here is derived from an EMBL/GenBank/DDBJ whole genome shotgun (WGS) entry which is preliminary data.</text>
</comment>
<sequence length="166" mass="19401">MTLRLLLISIIFTFSFQLSAHEFYFSFAEMQYNEKTEQFEISLEVTGHDLEDYLADQGISIPRLEECVGKPIYLSMIEQEISKGFQIMVKGNPLQLDLVGIKINDNDQVVIFLTSRKMEKPKTIEVQYDLLMNFFPLQQNKLTLFKPEGKQFVTFLNTRSKRTIEL</sequence>
<dbReference type="OrthoDB" id="5735516at2"/>
<evidence type="ECO:0000313" key="1">
    <source>
        <dbReference type="EMBL" id="RYM32514.1"/>
    </source>
</evidence>
<protein>
    <recommendedName>
        <fullName evidence="3">Peptidase E</fullName>
    </recommendedName>
</protein>
<proteinExistence type="predicted"/>
<evidence type="ECO:0008006" key="3">
    <source>
        <dbReference type="Google" id="ProtNLM"/>
    </source>
</evidence>
<gene>
    <name evidence="1" type="ORF">ERX46_14675</name>
</gene>
<keyword evidence="2" id="KW-1185">Reference proteome</keyword>
<dbReference type="RefSeq" id="WP_130094615.1">
    <property type="nucleotide sequence ID" value="NZ_SETE01000006.1"/>
</dbReference>
<evidence type="ECO:0000313" key="2">
    <source>
        <dbReference type="Proteomes" id="UP000293952"/>
    </source>
</evidence>